<accession>A0A9P4NUL3</accession>
<dbReference type="PANTHER" id="PTHR22791:SF6">
    <property type="entry name" value="RING-TYPE DOMAIN-CONTAINING PROTEIN"/>
    <property type="match status" value="1"/>
</dbReference>
<name>A0A9P4NUL3_9PEZI</name>
<feature type="domain" description="RING-type" evidence="5">
    <location>
        <begin position="66"/>
        <end position="114"/>
    </location>
</feature>
<dbReference type="GO" id="GO:0061630">
    <property type="term" value="F:ubiquitin protein ligase activity"/>
    <property type="evidence" value="ECO:0007669"/>
    <property type="project" value="TreeGrafter"/>
</dbReference>
<dbReference type="Gene3D" id="3.30.40.10">
    <property type="entry name" value="Zinc/RING finger domain, C3HC4 (zinc finger)"/>
    <property type="match status" value="1"/>
</dbReference>
<evidence type="ECO:0000259" key="5">
    <source>
        <dbReference type="PROSITE" id="PS50089"/>
    </source>
</evidence>
<dbReference type="InterPro" id="IPR017907">
    <property type="entry name" value="Znf_RING_CS"/>
</dbReference>
<dbReference type="GO" id="GO:0008270">
    <property type="term" value="F:zinc ion binding"/>
    <property type="evidence" value="ECO:0007669"/>
    <property type="project" value="UniProtKB-KW"/>
</dbReference>
<organism evidence="6 7">
    <name type="scientific">Tothia fuscella</name>
    <dbReference type="NCBI Taxonomy" id="1048955"/>
    <lineage>
        <taxon>Eukaryota</taxon>
        <taxon>Fungi</taxon>
        <taxon>Dikarya</taxon>
        <taxon>Ascomycota</taxon>
        <taxon>Pezizomycotina</taxon>
        <taxon>Dothideomycetes</taxon>
        <taxon>Pleosporomycetidae</taxon>
        <taxon>Venturiales</taxon>
        <taxon>Cylindrosympodiaceae</taxon>
        <taxon>Tothia</taxon>
    </lineage>
</organism>
<dbReference type="InterPro" id="IPR013083">
    <property type="entry name" value="Znf_RING/FYVE/PHD"/>
</dbReference>
<evidence type="ECO:0000256" key="1">
    <source>
        <dbReference type="ARBA" id="ARBA00022723"/>
    </source>
</evidence>
<dbReference type="AlphaFoldDB" id="A0A9P4NUL3"/>
<reference evidence="6" key="1">
    <citation type="journal article" date="2020" name="Stud. Mycol.">
        <title>101 Dothideomycetes genomes: a test case for predicting lifestyles and emergence of pathogens.</title>
        <authorList>
            <person name="Haridas S."/>
            <person name="Albert R."/>
            <person name="Binder M."/>
            <person name="Bloem J."/>
            <person name="Labutti K."/>
            <person name="Salamov A."/>
            <person name="Andreopoulos B."/>
            <person name="Baker S."/>
            <person name="Barry K."/>
            <person name="Bills G."/>
            <person name="Bluhm B."/>
            <person name="Cannon C."/>
            <person name="Castanera R."/>
            <person name="Culley D."/>
            <person name="Daum C."/>
            <person name="Ezra D."/>
            <person name="Gonzalez J."/>
            <person name="Henrissat B."/>
            <person name="Kuo A."/>
            <person name="Liang C."/>
            <person name="Lipzen A."/>
            <person name="Lutzoni F."/>
            <person name="Magnuson J."/>
            <person name="Mondo S."/>
            <person name="Nolan M."/>
            <person name="Ohm R."/>
            <person name="Pangilinan J."/>
            <person name="Park H.-J."/>
            <person name="Ramirez L."/>
            <person name="Alfaro M."/>
            <person name="Sun H."/>
            <person name="Tritt A."/>
            <person name="Yoshinaga Y."/>
            <person name="Zwiers L.-H."/>
            <person name="Turgeon B."/>
            <person name="Goodwin S."/>
            <person name="Spatafora J."/>
            <person name="Crous P."/>
            <person name="Grigoriev I."/>
        </authorList>
    </citation>
    <scope>NUCLEOTIDE SEQUENCE</scope>
    <source>
        <strain evidence="6">CBS 130266</strain>
    </source>
</reference>
<dbReference type="InterPro" id="IPR001841">
    <property type="entry name" value="Znf_RING"/>
</dbReference>
<dbReference type="EMBL" id="MU007029">
    <property type="protein sequence ID" value="KAF2431897.1"/>
    <property type="molecule type" value="Genomic_DNA"/>
</dbReference>
<evidence type="ECO:0000256" key="3">
    <source>
        <dbReference type="ARBA" id="ARBA00022833"/>
    </source>
</evidence>
<dbReference type="PROSITE" id="PS50089">
    <property type="entry name" value="ZF_RING_2"/>
    <property type="match status" value="1"/>
</dbReference>
<evidence type="ECO:0000256" key="2">
    <source>
        <dbReference type="ARBA" id="ARBA00022771"/>
    </source>
</evidence>
<sequence length="311" mass="35237">MADSNTQAYQATYEANEDTFIVDPDPAGRYSSTEHFLFPLTRIPASEVPWDPSAELDEGESGGLICAICTTVFNETDTIPAVLGCNHVFCISCICQWIGLNWENGNGNQCPTCREEFFSRRRQEGFVVQPTEQTPIVANIQVGPDALAIDYPVWDDVIPDRANIHEWLGDDEYSDLDEEAQEAFADLSTYVEHSTDVIPWVIHSFIFQLLHRRVDGVVDVFRHDPDILGRELNVVLDALYNTPTSFMTIRDLQRKMVGYYRLPMPDRARLSRTSDPEERQSIMDDYDAQADAWSLLDDALSEAALVFLSRQ</sequence>
<dbReference type="SMART" id="SM00184">
    <property type="entry name" value="RING"/>
    <property type="match status" value="1"/>
</dbReference>
<dbReference type="OrthoDB" id="5396564at2759"/>
<dbReference type="Pfam" id="PF13639">
    <property type="entry name" value="zf-RING_2"/>
    <property type="match status" value="1"/>
</dbReference>
<dbReference type="PROSITE" id="PS00518">
    <property type="entry name" value="ZF_RING_1"/>
    <property type="match status" value="1"/>
</dbReference>
<dbReference type="InterPro" id="IPR051435">
    <property type="entry name" value="RING_finger_E3_ubiq-ligases"/>
</dbReference>
<dbReference type="Proteomes" id="UP000800235">
    <property type="component" value="Unassembled WGS sequence"/>
</dbReference>
<keyword evidence="3" id="KW-0862">Zinc</keyword>
<evidence type="ECO:0000313" key="7">
    <source>
        <dbReference type="Proteomes" id="UP000800235"/>
    </source>
</evidence>
<keyword evidence="7" id="KW-1185">Reference proteome</keyword>
<keyword evidence="2 4" id="KW-0863">Zinc-finger</keyword>
<dbReference type="GO" id="GO:0016567">
    <property type="term" value="P:protein ubiquitination"/>
    <property type="evidence" value="ECO:0007669"/>
    <property type="project" value="TreeGrafter"/>
</dbReference>
<proteinExistence type="predicted"/>
<gene>
    <name evidence="6" type="ORF">EJ08DRAFT_659580</name>
</gene>
<protein>
    <recommendedName>
        <fullName evidence="5">RING-type domain-containing protein</fullName>
    </recommendedName>
</protein>
<dbReference type="PANTHER" id="PTHR22791">
    <property type="entry name" value="RING-TYPE DOMAIN-CONTAINING PROTEIN"/>
    <property type="match status" value="1"/>
</dbReference>
<dbReference type="SUPFAM" id="SSF57850">
    <property type="entry name" value="RING/U-box"/>
    <property type="match status" value="1"/>
</dbReference>
<evidence type="ECO:0000313" key="6">
    <source>
        <dbReference type="EMBL" id="KAF2431897.1"/>
    </source>
</evidence>
<evidence type="ECO:0000256" key="4">
    <source>
        <dbReference type="PROSITE-ProRule" id="PRU00175"/>
    </source>
</evidence>
<keyword evidence="1" id="KW-0479">Metal-binding</keyword>
<comment type="caution">
    <text evidence="6">The sequence shown here is derived from an EMBL/GenBank/DDBJ whole genome shotgun (WGS) entry which is preliminary data.</text>
</comment>